<accession>A0AAE1CT64</accession>
<comment type="caution">
    <text evidence="1">The sequence shown here is derived from an EMBL/GenBank/DDBJ whole genome shotgun (WGS) entry which is preliminary data.</text>
</comment>
<organism evidence="1 2">
    <name type="scientific">Elysia crispata</name>
    <name type="common">lettuce slug</name>
    <dbReference type="NCBI Taxonomy" id="231223"/>
    <lineage>
        <taxon>Eukaryota</taxon>
        <taxon>Metazoa</taxon>
        <taxon>Spiralia</taxon>
        <taxon>Lophotrochozoa</taxon>
        <taxon>Mollusca</taxon>
        <taxon>Gastropoda</taxon>
        <taxon>Heterobranchia</taxon>
        <taxon>Euthyneura</taxon>
        <taxon>Panpulmonata</taxon>
        <taxon>Sacoglossa</taxon>
        <taxon>Placobranchoidea</taxon>
        <taxon>Plakobranchidae</taxon>
        <taxon>Elysia</taxon>
    </lineage>
</organism>
<proteinExistence type="predicted"/>
<dbReference type="Proteomes" id="UP001283361">
    <property type="component" value="Unassembled WGS sequence"/>
</dbReference>
<dbReference type="EMBL" id="JAWDGP010006875">
    <property type="protein sequence ID" value="KAK3733885.1"/>
    <property type="molecule type" value="Genomic_DNA"/>
</dbReference>
<evidence type="ECO:0000313" key="1">
    <source>
        <dbReference type="EMBL" id="KAK3733885.1"/>
    </source>
</evidence>
<gene>
    <name evidence="1" type="ORF">RRG08_031824</name>
</gene>
<keyword evidence="2" id="KW-1185">Reference proteome</keyword>
<name>A0AAE1CT64_9GAST</name>
<protein>
    <submittedName>
        <fullName evidence="1">Uncharacterized protein</fullName>
    </submittedName>
</protein>
<sequence length="66" mass="7719">MARDNVRIPSPGPRSKCLSLYHHATQNNMRRTSNITIRDKHLGNQQCYHLYTADANLDLKRLKRKT</sequence>
<reference evidence="1" key="1">
    <citation type="journal article" date="2023" name="G3 (Bethesda)">
        <title>A reference genome for the long-term kleptoplast-retaining sea slug Elysia crispata morphotype clarki.</title>
        <authorList>
            <person name="Eastman K.E."/>
            <person name="Pendleton A.L."/>
            <person name="Shaikh M.A."/>
            <person name="Suttiyut T."/>
            <person name="Ogas R."/>
            <person name="Tomko P."/>
            <person name="Gavelis G."/>
            <person name="Widhalm J.R."/>
            <person name="Wisecaver J.H."/>
        </authorList>
    </citation>
    <scope>NUCLEOTIDE SEQUENCE</scope>
    <source>
        <strain evidence="1">ECLA1</strain>
    </source>
</reference>
<dbReference type="AlphaFoldDB" id="A0AAE1CT64"/>
<evidence type="ECO:0000313" key="2">
    <source>
        <dbReference type="Proteomes" id="UP001283361"/>
    </source>
</evidence>